<proteinExistence type="predicted"/>
<dbReference type="Proteomes" id="UP001161757">
    <property type="component" value="Unassembled WGS sequence"/>
</dbReference>
<dbReference type="Gene3D" id="3.60.15.10">
    <property type="entry name" value="Ribonuclease Z/Hydroxyacylglutathione hydrolase-like"/>
    <property type="match status" value="1"/>
</dbReference>
<dbReference type="SUPFAM" id="SSF56281">
    <property type="entry name" value="Metallo-hydrolase/oxidoreductase"/>
    <property type="match status" value="1"/>
</dbReference>
<protein>
    <recommendedName>
        <fullName evidence="2">Metallo-beta-lactamase domain-containing protein</fullName>
    </recommendedName>
</protein>
<feature type="compositionally biased region" description="Polar residues" evidence="1">
    <location>
        <begin position="318"/>
        <end position="338"/>
    </location>
</feature>
<reference evidence="3" key="1">
    <citation type="submission" date="2023-01" db="EMBL/GenBank/DDBJ databases">
        <title>Exophiala dermititidis isolated from Cystic Fibrosis Patient.</title>
        <authorList>
            <person name="Kurbessoian T."/>
            <person name="Crocker A."/>
            <person name="Murante D."/>
            <person name="Hogan D.A."/>
            <person name="Stajich J.E."/>
        </authorList>
    </citation>
    <scope>NUCLEOTIDE SEQUENCE</scope>
    <source>
        <strain evidence="3">Ex8</strain>
    </source>
</reference>
<organism evidence="3 4">
    <name type="scientific">Exophiala dermatitidis</name>
    <name type="common">Black yeast-like fungus</name>
    <name type="synonym">Wangiella dermatitidis</name>
    <dbReference type="NCBI Taxonomy" id="5970"/>
    <lineage>
        <taxon>Eukaryota</taxon>
        <taxon>Fungi</taxon>
        <taxon>Dikarya</taxon>
        <taxon>Ascomycota</taxon>
        <taxon>Pezizomycotina</taxon>
        <taxon>Eurotiomycetes</taxon>
        <taxon>Chaetothyriomycetidae</taxon>
        <taxon>Chaetothyriales</taxon>
        <taxon>Herpotrichiellaceae</taxon>
        <taxon>Exophiala</taxon>
    </lineage>
</organism>
<dbReference type="PANTHER" id="PTHR15032:SF4">
    <property type="entry name" value="N-ACYL-PHOSPHATIDYLETHANOLAMINE-HYDROLYZING PHOSPHOLIPASE D"/>
    <property type="match status" value="1"/>
</dbReference>
<sequence>MPITVRPLPSLLPNDPKSHHIGNPPTGFRNPWPSFTETHHGLLSVLKVRFAKDRPAFVPVPSDRSELAPVHKIDFAALQSASDPVFMKVTWIGHASFLIQTTCPSPAPTIPTTSPRTPTLPPPPTPTTTTVSPAPSPAPSNSNRLPPSGQSRTRGINILCDPVFSDRTSPISWLGPKRYTPPPCSLSELLDHIEIDVVLISHNHYDHADAATLKTIWARRKQNVRFIAGLHNARWLVSACGIDRECIIELDWWDRVEIEVDFDIDINQPPAASASAEPGQRQEATAAVGGVQSETSPSNPGKGNETATTSPEAIPRTQPKTDNNTTPSSMEARNSNLDSARARARVQITCTPTQHFSSRSVFDRNHDLWCSYAIEDCSTSLPSGQHRGPKIYFAGDTAYRTVGVTTTISSEAKDEVKDRDRDQTPACPAFKQIGNLLGPFDLALLPIGLCQPREFMSNVHADAWDSVQIHKDVRARKSIGMHWGTVRGGLSAQYEDVRDPPRHWRRAAEEAGLTWGRDVALMDVGETVLVRGERKEGDG</sequence>
<feature type="compositionally biased region" description="Polar residues" evidence="1">
    <location>
        <begin position="292"/>
        <end position="311"/>
    </location>
</feature>
<comment type="caution">
    <text evidence="3">The sequence shown here is derived from an EMBL/GenBank/DDBJ whole genome shotgun (WGS) entry which is preliminary data.</text>
</comment>
<feature type="region of interest" description="Disordered" evidence="1">
    <location>
        <begin position="106"/>
        <end position="151"/>
    </location>
</feature>
<dbReference type="GO" id="GO:0070291">
    <property type="term" value="P:N-acylethanolamine metabolic process"/>
    <property type="evidence" value="ECO:0007669"/>
    <property type="project" value="TreeGrafter"/>
</dbReference>
<dbReference type="InterPro" id="IPR001279">
    <property type="entry name" value="Metallo-B-lactamas"/>
</dbReference>
<feature type="region of interest" description="Disordered" evidence="1">
    <location>
        <begin position="269"/>
        <end position="340"/>
    </location>
</feature>
<evidence type="ECO:0000256" key="1">
    <source>
        <dbReference type="SAM" id="MobiDB-lite"/>
    </source>
</evidence>
<dbReference type="EMBL" id="JAJGCB010000003">
    <property type="protein sequence ID" value="KAJ8993905.1"/>
    <property type="molecule type" value="Genomic_DNA"/>
</dbReference>
<gene>
    <name evidence="3" type="ORF">HRR80_002408</name>
</gene>
<dbReference type="AlphaFoldDB" id="A0AAN6EY59"/>
<feature type="domain" description="Metallo-beta-lactamase" evidence="2">
    <location>
        <begin position="431"/>
        <end position="483"/>
    </location>
</feature>
<evidence type="ECO:0000313" key="4">
    <source>
        <dbReference type="Proteomes" id="UP001161757"/>
    </source>
</evidence>
<dbReference type="PANTHER" id="PTHR15032">
    <property type="entry name" value="N-ACYL-PHOSPHATIDYLETHANOLAMINE-HYDROLYZING PHOSPHOLIPASE D"/>
    <property type="match status" value="1"/>
</dbReference>
<dbReference type="GO" id="GO:0070290">
    <property type="term" value="F:N-acylphosphatidylethanolamine-specific phospholipase D activity"/>
    <property type="evidence" value="ECO:0007669"/>
    <property type="project" value="TreeGrafter"/>
</dbReference>
<name>A0AAN6EY59_EXODE</name>
<accession>A0AAN6EY59</accession>
<dbReference type="GO" id="GO:0005737">
    <property type="term" value="C:cytoplasm"/>
    <property type="evidence" value="ECO:0007669"/>
    <property type="project" value="TreeGrafter"/>
</dbReference>
<dbReference type="InterPro" id="IPR036866">
    <property type="entry name" value="RibonucZ/Hydroxyglut_hydro"/>
</dbReference>
<evidence type="ECO:0000259" key="2">
    <source>
        <dbReference type="Pfam" id="PF12706"/>
    </source>
</evidence>
<dbReference type="Pfam" id="PF12706">
    <property type="entry name" value="Lactamase_B_2"/>
    <property type="match status" value="2"/>
</dbReference>
<feature type="domain" description="Metallo-beta-lactamase" evidence="2">
    <location>
        <begin position="157"/>
        <end position="288"/>
    </location>
</feature>
<feature type="region of interest" description="Disordered" evidence="1">
    <location>
        <begin position="1"/>
        <end position="27"/>
    </location>
</feature>
<evidence type="ECO:0000313" key="3">
    <source>
        <dbReference type="EMBL" id="KAJ8993905.1"/>
    </source>
</evidence>
<dbReference type="GO" id="GO:0070292">
    <property type="term" value="P:N-acylphosphatidylethanolamine metabolic process"/>
    <property type="evidence" value="ECO:0007669"/>
    <property type="project" value="TreeGrafter"/>
</dbReference>
<feature type="compositionally biased region" description="Low complexity" evidence="1">
    <location>
        <begin position="127"/>
        <end position="148"/>
    </location>
</feature>